<dbReference type="EMBL" id="VZBZ01000175">
    <property type="protein sequence ID" value="MQN79289.1"/>
    <property type="molecule type" value="Genomic_DNA"/>
</dbReference>
<evidence type="ECO:0000313" key="2">
    <source>
        <dbReference type="Proteomes" id="UP000423156"/>
    </source>
</evidence>
<organism evidence="1 2">
    <name type="scientific">Segatella copri</name>
    <dbReference type="NCBI Taxonomy" id="165179"/>
    <lineage>
        <taxon>Bacteria</taxon>
        <taxon>Pseudomonadati</taxon>
        <taxon>Bacteroidota</taxon>
        <taxon>Bacteroidia</taxon>
        <taxon>Bacteroidales</taxon>
        <taxon>Prevotellaceae</taxon>
        <taxon>Segatella</taxon>
    </lineage>
</organism>
<dbReference type="RefSeq" id="WP_153093860.1">
    <property type="nucleotide sequence ID" value="NZ_VZBZ01000175.1"/>
</dbReference>
<dbReference type="Proteomes" id="UP000423156">
    <property type="component" value="Unassembled WGS sequence"/>
</dbReference>
<comment type="caution">
    <text evidence="1">The sequence shown here is derived from an EMBL/GenBank/DDBJ whole genome shotgun (WGS) entry which is preliminary data.</text>
</comment>
<sequence>MGTLLVTFYKEMFHGMDDKTLEKVEFEHKKDVNKSDYENMTDAYDIAVSRGHNPSKNISIKEV</sequence>
<accession>A0AA90ZPU9</accession>
<name>A0AA90ZPU9_9BACT</name>
<evidence type="ECO:0000313" key="1">
    <source>
        <dbReference type="EMBL" id="MQN79289.1"/>
    </source>
</evidence>
<reference evidence="2" key="1">
    <citation type="submission" date="2019-09" db="EMBL/GenBank/DDBJ databases">
        <title>Distinct polysaccharide growth profiles of human intestinal Prevotella copri isolates.</title>
        <authorList>
            <person name="Fehlner-Peach H."/>
            <person name="Magnabosco C."/>
            <person name="Raghavan V."/>
            <person name="Scher J.U."/>
            <person name="Tett A."/>
            <person name="Cox L.M."/>
            <person name="Gottsegen C."/>
            <person name="Watters A."/>
            <person name="Wiltshire- Gordon J.D."/>
            <person name="Segata N."/>
            <person name="Bonneau R."/>
            <person name="Littman D.R."/>
        </authorList>
    </citation>
    <scope>NUCLEOTIDE SEQUENCE [LARGE SCALE GENOMIC DNA]</scope>
    <source>
        <strain evidence="2">BU41712</strain>
    </source>
</reference>
<gene>
    <name evidence="1" type="ORF">F7D71_15790</name>
</gene>
<protein>
    <submittedName>
        <fullName evidence="1">Uncharacterized protein</fullName>
    </submittedName>
</protein>
<proteinExistence type="predicted"/>
<dbReference type="AlphaFoldDB" id="A0AA90ZPU9"/>